<dbReference type="PRINTS" id="PR00038">
    <property type="entry name" value="HTHLUXR"/>
</dbReference>
<dbReference type="SMART" id="SM00421">
    <property type="entry name" value="HTH_LUXR"/>
    <property type="match status" value="1"/>
</dbReference>
<dbReference type="InterPro" id="IPR000792">
    <property type="entry name" value="Tscrpt_reg_LuxR_C"/>
</dbReference>
<keyword evidence="3" id="KW-1185">Reference proteome</keyword>
<dbReference type="Gene3D" id="1.10.10.10">
    <property type="entry name" value="Winged helix-like DNA-binding domain superfamily/Winged helix DNA-binding domain"/>
    <property type="match status" value="1"/>
</dbReference>
<dbReference type="OrthoDB" id="5497412at2"/>
<organism evidence="2 3">
    <name type="scientific">Nitrobacter vulgaris</name>
    <dbReference type="NCBI Taxonomy" id="29421"/>
    <lineage>
        <taxon>Bacteria</taxon>
        <taxon>Pseudomonadati</taxon>
        <taxon>Pseudomonadota</taxon>
        <taxon>Alphaproteobacteria</taxon>
        <taxon>Hyphomicrobiales</taxon>
        <taxon>Nitrobacteraceae</taxon>
        <taxon>Nitrobacter</taxon>
    </lineage>
</organism>
<dbReference type="STRING" id="29421.B2M20_05175"/>
<dbReference type="SUPFAM" id="SSF46894">
    <property type="entry name" value="C-terminal effector domain of the bipartite response regulators"/>
    <property type="match status" value="1"/>
</dbReference>
<dbReference type="InterPro" id="IPR016032">
    <property type="entry name" value="Sig_transdc_resp-reg_C-effctor"/>
</dbReference>
<protein>
    <recommendedName>
        <fullName evidence="1">HTH luxR-type domain-containing protein</fullName>
    </recommendedName>
</protein>
<dbReference type="AlphaFoldDB" id="A0A1V4I0T1"/>
<dbReference type="Pfam" id="PF00196">
    <property type="entry name" value="GerE"/>
    <property type="match status" value="1"/>
</dbReference>
<evidence type="ECO:0000313" key="3">
    <source>
        <dbReference type="Proteomes" id="UP000189940"/>
    </source>
</evidence>
<reference evidence="2 3" key="1">
    <citation type="submission" date="2017-02" db="EMBL/GenBank/DDBJ databases">
        <title>Genome sequence of the nitrite-oxidizing bacterium Nitrobacter vulgaris strain Ab1.</title>
        <authorList>
            <person name="Mellbye B.L."/>
            <person name="Davis E.W."/>
            <person name="Spieck E."/>
            <person name="Chang J.H."/>
            <person name="Bottomley P.J."/>
            <person name="Sayavedra-Soto L.A."/>
        </authorList>
    </citation>
    <scope>NUCLEOTIDE SEQUENCE [LARGE SCALE GENOMIC DNA]</scope>
    <source>
        <strain evidence="2 3">Ab1</strain>
    </source>
</reference>
<evidence type="ECO:0000313" key="2">
    <source>
        <dbReference type="EMBL" id="OPH83803.1"/>
    </source>
</evidence>
<name>A0A1V4I0T1_NITVU</name>
<feature type="domain" description="HTH luxR-type" evidence="1">
    <location>
        <begin position="320"/>
        <end position="377"/>
    </location>
</feature>
<dbReference type="EMBL" id="MWPQ01000023">
    <property type="protein sequence ID" value="OPH83803.1"/>
    <property type="molecule type" value="Genomic_DNA"/>
</dbReference>
<dbReference type="InterPro" id="IPR036388">
    <property type="entry name" value="WH-like_DNA-bd_sf"/>
</dbReference>
<sequence length="390" mass="42072">MHADISPSQLSSAIGKIYDSAVEPALWPEALEACCGLIGATLGSVSLYDLENQKKNFTARWGGDPYWMELLHSKYAKLDPFWEIYPTFQVGDVANTAMLVKRLGVEEDKIRQLPFFTEWAEPAGYRDVAASVLLRSSTRSGTFELFVPPTRDRVGSNDLAVVSLLTPHMRRAASISDLLDMRSLAASTFEETLEALSVAVVLVDANSSILYSNHSARRMFRARDPILSQRSMLAACGMDATTAIREAIARAALDESELGYGGIGVPLKSQDTQTPFHSIAHVLPLKSGELRPGLSLAAAAVFITPSAKNATPPFEALAALYDLTPTEARVMIEIASGNNRATAAAALGIADSTVKTHLARVFEKTRTSGQSELAKLITDLTSPAANRTET</sequence>
<dbReference type="Proteomes" id="UP000189940">
    <property type="component" value="Unassembled WGS sequence"/>
</dbReference>
<dbReference type="RefSeq" id="WP_079446010.1">
    <property type="nucleotide sequence ID" value="NZ_MWPQ01000023.1"/>
</dbReference>
<dbReference type="GO" id="GO:0003677">
    <property type="term" value="F:DNA binding"/>
    <property type="evidence" value="ECO:0007669"/>
    <property type="project" value="InterPro"/>
</dbReference>
<evidence type="ECO:0000259" key="1">
    <source>
        <dbReference type="SMART" id="SM00421"/>
    </source>
</evidence>
<gene>
    <name evidence="2" type="ORF">B2M20_05175</name>
</gene>
<dbReference type="GO" id="GO:0006355">
    <property type="term" value="P:regulation of DNA-templated transcription"/>
    <property type="evidence" value="ECO:0007669"/>
    <property type="project" value="InterPro"/>
</dbReference>
<comment type="caution">
    <text evidence="2">The sequence shown here is derived from an EMBL/GenBank/DDBJ whole genome shotgun (WGS) entry which is preliminary data.</text>
</comment>
<proteinExistence type="predicted"/>
<accession>A0A1V4I0T1</accession>